<evidence type="ECO:0000313" key="11">
    <source>
        <dbReference type="Proteomes" id="UP000284057"/>
    </source>
</evidence>
<feature type="compositionally biased region" description="Low complexity" evidence="8">
    <location>
        <begin position="26"/>
        <end position="44"/>
    </location>
</feature>
<dbReference type="Proteomes" id="UP000284057">
    <property type="component" value="Unassembled WGS sequence"/>
</dbReference>
<comment type="caution">
    <text evidence="10">The sequence shown here is derived from an EMBL/GenBank/DDBJ whole genome shotgun (WGS) entry which is preliminary data.</text>
</comment>
<keyword evidence="2 7" id="KW-0813">Transport</keyword>
<evidence type="ECO:0000259" key="9">
    <source>
        <dbReference type="PROSITE" id="PS50928"/>
    </source>
</evidence>
<evidence type="ECO:0000256" key="3">
    <source>
        <dbReference type="ARBA" id="ARBA00022475"/>
    </source>
</evidence>
<dbReference type="CDD" id="cd06261">
    <property type="entry name" value="TM_PBP2"/>
    <property type="match status" value="1"/>
</dbReference>
<evidence type="ECO:0000256" key="1">
    <source>
        <dbReference type="ARBA" id="ARBA00004651"/>
    </source>
</evidence>
<dbReference type="InterPro" id="IPR000515">
    <property type="entry name" value="MetI-like"/>
</dbReference>
<keyword evidence="4 7" id="KW-0812">Transmembrane</keyword>
<dbReference type="InterPro" id="IPR051393">
    <property type="entry name" value="ABC_transporter_permease"/>
</dbReference>
<dbReference type="InterPro" id="IPR035906">
    <property type="entry name" value="MetI-like_sf"/>
</dbReference>
<keyword evidence="11" id="KW-1185">Reference proteome</keyword>
<dbReference type="Pfam" id="PF00528">
    <property type="entry name" value="BPD_transp_1"/>
    <property type="match status" value="1"/>
</dbReference>
<dbReference type="PANTHER" id="PTHR30193">
    <property type="entry name" value="ABC TRANSPORTER PERMEASE PROTEIN"/>
    <property type="match status" value="1"/>
</dbReference>
<dbReference type="Gene3D" id="1.10.3720.10">
    <property type="entry name" value="MetI-like"/>
    <property type="match status" value="1"/>
</dbReference>
<dbReference type="GO" id="GO:0005886">
    <property type="term" value="C:plasma membrane"/>
    <property type="evidence" value="ECO:0007669"/>
    <property type="project" value="UniProtKB-SubCell"/>
</dbReference>
<evidence type="ECO:0000256" key="4">
    <source>
        <dbReference type="ARBA" id="ARBA00022692"/>
    </source>
</evidence>
<dbReference type="GO" id="GO:0055085">
    <property type="term" value="P:transmembrane transport"/>
    <property type="evidence" value="ECO:0007669"/>
    <property type="project" value="InterPro"/>
</dbReference>
<reference evidence="10 11" key="1">
    <citation type="submission" date="2018-09" db="EMBL/GenBank/DDBJ databases">
        <title>Isolation, diversity and antifungal activity of actinobacteria from wheat.</title>
        <authorList>
            <person name="Han C."/>
        </authorList>
    </citation>
    <scope>NUCLEOTIDE SEQUENCE [LARGE SCALE GENOMIC DNA]</scope>
    <source>
        <strain evidence="10 11">NEAU-YY265</strain>
    </source>
</reference>
<feature type="transmembrane region" description="Helical" evidence="7">
    <location>
        <begin position="315"/>
        <end position="335"/>
    </location>
</feature>
<gene>
    <name evidence="10" type="ORF">DY240_22295</name>
</gene>
<feature type="transmembrane region" description="Helical" evidence="7">
    <location>
        <begin position="127"/>
        <end position="148"/>
    </location>
</feature>
<proteinExistence type="inferred from homology"/>
<comment type="similarity">
    <text evidence="7">Belongs to the binding-protein-dependent transport system permease family.</text>
</comment>
<evidence type="ECO:0000256" key="2">
    <source>
        <dbReference type="ARBA" id="ARBA00022448"/>
    </source>
</evidence>
<feature type="region of interest" description="Disordered" evidence="8">
    <location>
        <begin position="1"/>
        <end position="58"/>
    </location>
</feature>
<comment type="subcellular location">
    <subcellularLocation>
        <location evidence="1 7">Cell membrane</location>
        <topology evidence="1 7">Multi-pass membrane protein</topology>
    </subcellularLocation>
</comment>
<feature type="transmembrane region" description="Helical" evidence="7">
    <location>
        <begin position="66"/>
        <end position="90"/>
    </location>
</feature>
<dbReference type="SUPFAM" id="SSF161098">
    <property type="entry name" value="MetI-like"/>
    <property type="match status" value="1"/>
</dbReference>
<feature type="domain" description="ABC transmembrane type-1" evidence="9">
    <location>
        <begin position="123"/>
        <end position="334"/>
    </location>
</feature>
<sequence>MNLRYTETLPEGGSVQVDSGGVLQNAGPASAPGGSAAPVRTAGPPGAGSGDRPPPRRRRRGELLPALPFLVAKVLLFGTFIAFPFVYTVYLTFQRGSLLTGLSFAGLENYRNVVRDTLFHETLRNTALFMLVVIPLTLVVTCAVGLLLSSRIRGIGVYRSLIYTPSLLSIVVAGLIWKMLIDRETGPLDRVTTALGFDVPWLTDGTTAIVFLSVVTVWTSIGFYSLLFMSAFNNVDPDLVDAARIDGAGGWQVLTKIKLPLIRPVAQVVLVLVTINAVQLFDLVYVMTQGGPGTATYTAMWYVYQNAFNGGSVPYAATMSLVLLVITAVIAGIFINRSRSEADDV</sequence>
<evidence type="ECO:0000256" key="6">
    <source>
        <dbReference type="ARBA" id="ARBA00023136"/>
    </source>
</evidence>
<evidence type="ECO:0000256" key="5">
    <source>
        <dbReference type="ARBA" id="ARBA00022989"/>
    </source>
</evidence>
<evidence type="ECO:0000256" key="7">
    <source>
        <dbReference type="RuleBase" id="RU363032"/>
    </source>
</evidence>
<dbReference type="AlphaFoldDB" id="A0A418KKU5"/>
<organism evidence="10 11">
    <name type="scientific">Jiangella rhizosphaerae</name>
    <dbReference type="NCBI Taxonomy" id="2293569"/>
    <lineage>
        <taxon>Bacteria</taxon>
        <taxon>Bacillati</taxon>
        <taxon>Actinomycetota</taxon>
        <taxon>Actinomycetes</taxon>
        <taxon>Jiangellales</taxon>
        <taxon>Jiangellaceae</taxon>
        <taxon>Jiangella</taxon>
    </lineage>
</organism>
<evidence type="ECO:0000256" key="8">
    <source>
        <dbReference type="SAM" id="MobiDB-lite"/>
    </source>
</evidence>
<evidence type="ECO:0000313" key="10">
    <source>
        <dbReference type="EMBL" id="RIQ17863.1"/>
    </source>
</evidence>
<dbReference type="PANTHER" id="PTHR30193:SF41">
    <property type="entry name" value="DIACETYLCHITOBIOSE UPTAKE SYSTEM PERMEASE PROTEIN NGCF"/>
    <property type="match status" value="1"/>
</dbReference>
<dbReference type="PROSITE" id="PS50928">
    <property type="entry name" value="ABC_TM1"/>
    <property type="match status" value="1"/>
</dbReference>
<accession>A0A418KKU5</accession>
<protein>
    <submittedName>
        <fullName evidence="10">Sugar ABC transporter permease</fullName>
    </submittedName>
</protein>
<keyword evidence="5 7" id="KW-1133">Transmembrane helix</keyword>
<dbReference type="EMBL" id="QUAL01000191">
    <property type="protein sequence ID" value="RIQ17863.1"/>
    <property type="molecule type" value="Genomic_DNA"/>
</dbReference>
<keyword evidence="6 7" id="KW-0472">Membrane</keyword>
<feature type="transmembrane region" description="Helical" evidence="7">
    <location>
        <begin position="265"/>
        <end position="287"/>
    </location>
</feature>
<feature type="transmembrane region" description="Helical" evidence="7">
    <location>
        <begin position="201"/>
        <end position="227"/>
    </location>
</feature>
<name>A0A418KKU5_9ACTN</name>
<feature type="transmembrane region" description="Helical" evidence="7">
    <location>
        <begin position="160"/>
        <end position="181"/>
    </location>
</feature>
<keyword evidence="3" id="KW-1003">Cell membrane</keyword>